<feature type="transmembrane region" description="Helical" evidence="1">
    <location>
        <begin position="7"/>
        <end position="23"/>
    </location>
</feature>
<accession>I0H3Q6</accession>
<feature type="transmembrane region" description="Helical" evidence="1">
    <location>
        <begin position="117"/>
        <end position="137"/>
    </location>
</feature>
<organism evidence="3 4">
    <name type="scientific">Actinoplanes missouriensis (strain ATCC 14538 / DSM 43046 / CBS 188.64 / JCM 3121 / NBRC 102363 / NCIMB 12654 / NRRL B-3342 / UNCC 431)</name>
    <dbReference type="NCBI Taxonomy" id="512565"/>
    <lineage>
        <taxon>Bacteria</taxon>
        <taxon>Bacillati</taxon>
        <taxon>Actinomycetota</taxon>
        <taxon>Actinomycetes</taxon>
        <taxon>Micromonosporales</taxon>
        <taxon>Micromonosporaceae</taxon>
        <taxon>Actinoplanes</taxon>
    </lineage>
</organism>
<feature type="transmembrane region" description="Helical" evidence="1">
    <location>
        <begin position="264"/>
        <end position="283"/>
    </location>
</feature>
<keyword evidence="4" id="KW-1185">Reference proteome</keyword>
<dbReference type="Proteomes" id="UP000007882">
    <property type="component" value="Chromosome"/>
</dbReference>
<dbReference type="PANTHER" id="PTHR44757">
    <property type="entry name" value="DIGUANYLATE CYCLASE DGCP"/>
    <property type="match status" value="1"/>
</dbReference>
<dbReference type="eggNOG" id="COG2199">
    <property type="taxonomic scope" value="Bacteria"/>
</dbReference>
<dbReference type="CDD" id="cd01949">
    <property type="entry name" value="GGDEF"/>
    <property type="match status" value="1"/>
</dbReference>
<sequence>MRLRMRAYFLLFAAAAMIAYAVAGDGRPVVQLIIVATPLATFLYALASRRLPHQRPWAIAVGGLIVLLIGQLWWPGWLDGHVGRAEGNPAELTLSAAHGLFLMGTAMALRRRLASDVGGLVDAALLGLCAGGPLWVWGVQPHLNPDASALGELLLMIDVFAICGVIGCLIRMGAARGPGRGTIVYLLCTAVLTLAALATGRPEPLLLAFLTIGAAPIQPFAASVTEPVADGAATSRVTLRWLAVALCVNPLLTVVQIMRGDESASLMLAVGTLLVIPLVLLRFHRLSMQREQAERTLAHQASHDELTGLRNRRHMMVAIDDALAGPDGATVLLCDLDGFKPINDRYGHAAGDEALTVVAARLLAVTREDDVVGRLGGDEFLVVCPSADAGDLAARIEETLCSPMALSVGMITIGVTVGVASVPAGSGLGREAVVARADAAMYAGKAPRRAGSSPAGAPLVLP</sequence>
<evidence type="ECO:0000256" key="1">
    <source>
        <dbReference type="SAM" id="Phobius"/>
    </source>
</evidence>
<evidence type="ECO:0000259" key="2">
    <source>
        <dbReference type="PROSITE" id="PS50887"/>
    </source>
</evidence>
<dbReference type="InterPro" id="IPR052155">
    <property type="entry name" value="Biofilm_reg_signaling"/>
</dbReference>
<gene>
    <name evidence="3" type="ordered locus">AMIS_24230</name>
</gene>
<feature type="transmembrane region" description="Helical" evidence="1">
    <location>
        <begin position="237"/>
        <end position="258"/>
    </location>
</feature>
<dbReference type="AlphaFoldDB" id="I0H3Q6"/>
<dbReference type="OrthoDB" id="3278283at2"/>
<dbReference type="SUPFAM" id="SSF55073">
    <property type="entry name" value="Nucleotide cyclase"/>
    <property type="match status" value="1"/>
</dbReference>
<dbReference type="STRING" id="512565.AMIS_24230"/>
<dbReference type="PANTHER" id="PTHR44757:SF2">
    <property type="entry name" value="BIOFILM ARCHITECTURE MAINTENANCE PROTEIN MBAA"/>
    <property type="match status" value="1"/>
</dbReference>
<keyword evidence="1" id="KW-1133">Transmembrane helix</keyword>
<evidence type="ECO:0000313" key="4">
    <source>
        <dbReference type="Proteomes" id="UP000007882"/>
    </source>
</evidence>
<reference evidence="3 4" key="1">
    <citation type="submission" date="2012-02" db="EMBL/GenBank/DDBJ databases">
        <title>Complete genome sequence of Actinoplanes missouriensis 431 (= NBRC 102363).</title>
        <authorList>
            <person name="Ohnishi Y."/>
            <person name="Ishikawa J."/>
            <person name="Sekine M."/>
            <person name="Hosoyama A."/>
            <person name="Harada T."/>
            <person name="Narita H."/>
            <person name="Hata T."/>
            <person name="Konno Y."/>
            <person name="Tutikane K."/>
            <person name="Fujita N."/>
            <person name="Horinouchi S."/>
            <person name="Hayakawa M."/>
        </authorList>
    </citation>
    <scope>NUCLEOTIDE SEQUENCE [LARGE SCALE GENOMIC DNA]</scope>
    <source>
        <strain evidence="4">ATCC 14538 / DSM 43046 / CBS 188.64 / JCM 3121 / NBRC 102363 / NCIMB 12654 / NRRL B-3342 / UNCC 431</strain>
    </source>
</reference>
<dbReference type="PATRIC" id="fig|512565.3.peg.2422"/>
<feature type="transmembrane region" description="Helical" evidence="1">
    <location>
        <begin position="149"/>
        <end position="170"/>
    </location>
</feature>
<dbReference type="Gene3D" id="3.30.70.270">
    <property type="match status" value="1"/>
</dbReference>
<name>I0H3Q6_ACTM4</name>
<dbReference type="Pfam" id="PF00990">
    <property type="entry name" value="GGDEF"/>
    <property type="match status" value="1"/>
</dbReference>
<dbReference type="PROSITE" id="PS50887">
    <property type="entry name" value="GGDEF"/>
    <property type="match status" value="1"/>
</dbReference>
<dbReference type="InterPro" id="IPR029787">
    <property type="entry name" value="Nucleotide_cyclase"/>
</dbReference>
<protein>
    <recommendedName>
        <fullName evidence="2">GGDEF domain-containing protein</fullName>
    </recommendedName>
</protein>
<feature type="transmembrane region" description="Helical" evidence="1">
    <location>
        <begin position="182"/>
        <end position="199"/>
    </location>
</feature>
<feature type="transmembrane region" description="Helical" evidence="1">
    <location>
        <begin position="56"/>
        <end position="74"/>
    </location>
</feature>
<keyword evidence="1" id="KW-0812">Transmembrane</keyword>
<dbReference type="SMART" id="SM00267">
    <property type="entry name" value="GGDEF"/>
    <property type="match status" value="1"/>
</dbReference>
<keyword evidence="1" id="KW-0472">Membrane</keyword>
<dbReference type="InterPro" id="IPR043128">
    <property type="entry name" value="Rev_trsase/Diguanyl_cyclase"/>
</dbReference>
<proteinExistence type="predicted"/>
<dbReference type="InterPro" id="IPR000160">
    <property type="entry name" value="GGDEF_dom"/>
</dbReference>
<feature type="transmembrane region" description="Helical" evidence="1">
    <location>
        <begin position="94"/>
        <end position="110"/>
    </location>
</feature>
<dbReference type="HOGENOM" id="CLU_000445_11_30_11"/>
<dbReference type="NCBIfam" id="TIGR00254">
    <property type="entry name" value="GGDEF"/>
    <property type="match status" value="1"/>
</dbReference>
<evidence type="ECO:0000313" key="3">
    <source>
        <dbReference type="EMBL" id="BAL87643.1"/>
    </source>
</evidence>
<feature type="domain" description="GGDEF" evidence="2">
    <location>
        <begin position="327"/>
        <end position="460"/>
    </location>
</feature>
<feature type="transmembrane region" description="Helical" evidence="1">
    <location>
        <begin position="205"/>
        <end position="225"/>
    </location>
</feature>
<dbReference type="KEGG" id="ams:AMIS_24230"/>
<dbReference type="EMBL" id="AP012319">
    <property type="protein sequence ID" value="BAL87643.1"/>
    <property type="molecule type" value="Genomic_DNA"/>
</dbReference>
<feature type="transmembrane region" description="Helical" evidence="1">
    <location>
        <begin position="29"/>
        <end position="47"/>
    </location>
</feature>